<name>C5MFZ5_CANTT</name>
<gene>
    <name evidence="3" type="ORF">CTRG_04988</name>
</gene>
<evidence type="ECO:0008006" key="5">
    <source>
        <dbReference type="Google" id="ProtNLM"/>
    </source>
</evidence>
<organism evidence="3 4">
    <name type="scientific">Candida tropicalis (strain ATCC MYA-3404 / T1)</name>
    <name type="common">Yeast</name>
    <dbReference type="NCBI Taxonomy" id="294747"/>
    <lineage>
        <taxon>Eukaryota</taxon>
        <taxon>Fungi</taxon>
        <taxon>Dikarya</taxon>
        <taxon>Ascomycota</taxon>
        <taxon>Saccharomycotina</taxon>
        <taxon>Pichiomycetes</taxon>
        <taxon>Debaryomycetaceae</taxon>
        <taxon>Candida/Lodderomyces clade</taxon>
        <taxon>Candida</taxon>
    </lineage>
</organism>
<keyword evidence="4" id="KW-1185">Reference proteome</keyword>
<evidence type="ECO:0000313" key="4">
    <source>
        <dbReference type="Proteomes" id="UP000002037"/>
    </source>
</evidence>
<dbReference type="GeneID" id="8299062"/>
<dbReference type="Proteomes" id="UP000002037">
    <property type="component" value="Unassembled WGS sequence"/>
</dbReference>
<feature type="signal peptide" evidence="2">
    <location>
        <begin position="1"/>
        <end position="16"/>
    </location>
</feature>
<keyword evidence="2" id="KW-0732">Signal</keyword>
<dbReference type="VEuPathDB" id="FungiDB:CTRG_04988"/>
<dbReference type="EMBL" id="GG692401">
    <property type="protein sequence ID" value="EER31258.1"/>
    <property type="molecule type" value="Genomic_DNA"/>
</dbReference>
<dbReference type="KEGG" id="ctp:CTRG_04988"/>
<dbReference type="RefSeq" id="XP_002550690.1">
    <property type="nucleotide sequence ID" value="XM_002550644.1"/>
</dbReference>
<evidence type="ECO:0000313" key="3">
    <source>
        <dbReference type="EMBL" id="EER31258.1"/>
    </source>
</evidence>
<accession>C5MFZ5</accession>
<dbReference type="HOGENOM" id="CLU_1219555_0_0_1"/>
<feature type="compositionally biased region" description="Low complexity" evidence="1">
    <location>
        <begin position="126"/>
        <end position="144"/>
    </location>
</feature>
<evidence type="ECO:0000256" key="2">
    <source>
        <dbReference type="SAM" id="SignalP"/>
    </source>
</evidence>
<feature type="region of interest" description="Disordered" evidence="1">
    <location>
        <begin position="126"/>
        <end position="163"/>
    </location>
</feature>
<feature type="chain" id="PRO_5002955239" description="Extracellular membrane protein CFEM domain-containing protein" evidence="2">
    <location>
        <begin position="17"/>
        <end position="184"/>
    </location>
</feature>
<sequence>MKFFAIALATFGVASAASDSFPFFKKATCASSSCISAGQAIINNCGIDGSSDYSCLCSEFESSFYQDLYDCANDCGTQNLNSPSEFQSVYCRLASGTSGGSTGSAIETEVDAVNSDIAITTLGSSTASRTSSSTGSSSGSRTSTIGELETSSGTSSNTGAPQATNGASTGNFFSIISLFIALLI</sequence>
<evidence type="ECO:0000256" key="1">
    <source>
        <dbReference type="SAM" id="MobiDB-lite"/>
    </source>
</evidence>
<reference evidence="3 4" key="1">
    <citation type="journal article" date="2009" name="Nature">
        <title>Evolution of pathogenicity and sexual reproduction in eight Candida genomes.</title>
        <authorList>
            <person name="Butler G."/>
            <person name="Rasmussen M.D."/>
            <person name="Lin M.F."/>
            <person name="Santos M.A."/>
            <person name="Sakthikumar S."/>
            <person name="Munro C.A."/>
            <person name="Rheinbay E."/>
            <person name="Grabherr M."/>
            <person name="Forche A."/>
            <person name="Reedy J.L."/>
            <person name="Agrafioti I."/>
            <person name="Arnaud M.B."/>
            <person name="Bates S."/>
            <person name="Brown A.J."/>
            <person name="Brunke S."/>
            <person name="Costanzo M.C."/>
            <person name="Fitzpatrick D.A."/>
            <person name="de Groot P.W."/>
            <person name="Harris D."/>
            <person name="Hoyer L.L."/>
            <person name="Hube B."/>
            <person name="Klis F.M."/>
            <person name="Kodira C."/>
            <person name="Lennard N."/>
            <person name="Logue M.E."/>
            <person name="Martin R."/>
            <person name="Neiman A.M."/>
            <person name="Nikolaou E."/>
            <person name="Quail M.A."/>
            <person name="Quinn J."/>
            <person name="Santos M.C."/>
            <person name="Schmitzberger F.F."/>
            <person name="Sherlock G."/>
            <person name="Shah P."/>
            <person name="Silverstein K.A."/>
            <person name="Skrzypek M.S."/>
            <person name="Soll D."/>
            <person name="Staggs R."/>
            <person name="Stansfield I."/>
            <person name="Stumpf M.P."/>
            <person name="Sudbery P.E."/>
            <person name="Srikantha T."/>
            <person name="Zeng Q."/>
            <person name="Berman J."/>
            <person name="Berriman M."/>
            <person name="Heitman J."/>
            <person name="Gow N.A."/>
            <person name="Lorenz M.C."/>
            <person name="Birren B.W."/>
            <person name="Kellis M."/>
            <person name="Cuomo C.A."/>
        </authorList>
    </citation>
    <scope>NUCLEOTIDE SEQUENCE [LARGE SCALE GENOMIC DNA]</scope>
    <source>
        <strain evidence="4">ATCC MYA-3404 / T1</strain>
    </source>
</reference>
<feature type="compositionally biased region" description="Polar residues" evidence="1">
    <location>
        <begin position="149"/>
        <end position="163"/>
    </location>
</feature>
<proteinExistence type="predicted"/>
<protein>
    <recommendedName>
        <fullName evidence="5">Extracellular membrane protein CFEM domain-containing protein</fullName>
    </recommendedName>
</protein>
<dbReference type="AlphaFoldDB" id="C5MFZ5"/>